<proteinExistence type="predicted"/>
<sequence>MYYAGIDIAKYNHEASVIDADGQALADSVSFSNTREGCMKLFKLLERLGIASDALVVGMEATGHYWLSVYAYLTEQGFSVRVINPIQSDAFRKMYIRQTKTDSKDSFLIAQIMRFGQYASTSLADENMVALRQLSRFRLSLVDTVGDCKRRVIALLDQVFPEYERLFCDVFGTTSRELLLRCQTPEDILEIPTGELTALLSKASRGHFGENKAREIQQFASGTFGITYAKEAFAFQIRQLMEQICFSEKQLTQLESQIAELLHRTNSVISTIPGVGDTLGAVILSEIGDIQRFDSPSKLVAFAGLDVKVNQSGEFTGTKNHISKRGSPYLRRAIWLAASRAAFCDPVLSEYYQSLKNRGKHHLTAVGAVARKMCNILFVILRENRPYEPMPPKRTQPQLSEPEPTGRR</sequence>
<evidence type="ECO:0000259" key="3">
    <source>
        <dbReference type="Pfam" id="PF02371"/>
    </source>
</evidence>
<feature type="domain" description="Transposase IS110-like N-terminal" evidence="2">
    <location>
        <begin position="4"/>
        <end position="161"/>
    </location>
</feature>
<dbReference type="InterPro" id="IPR002525">
    <property type="entry name" value="Transp_IS110-like_N"/>
</dbReference>
<dbReference type="GO" id="GO:0003677">
    <property type="term" value="F:DNA binding"/>
    <property type="evidence" value="ECO:0007669"/>
    <property type="project" value="InterPro"/>
</dbReference>
<evidence type="ECO:0000313" key="4">
    <source>
        <dbReference type="EMBL" id="MPM29008.1"/>
    </source>
</evidence>
<dbReference type="InterPro" id="IPR003346">
    <property type="entry name" value="Transposase_20"/>
</dbReference>
<feature type="region of interest" description="Disordered" evidence="1">
    <location>
        <begin position="388"/>
        <end position="408"/>
    </location>
</feature>
<dbReference type="GO" id="GO:0004803">
    <property type="term" value="F:transposase activity"/>
    <property type="evidence" value="ECO:0007669"/>
    <property type="project" value="InterPro"/>
</dbReference>
<dbReference type="Pfam" id="PF01548">
    <property type="entry name" value="DEDD_Tnp_IS110"/>
    <property type="match status" value="1"/>
</dbReference>
<dbReference type="GO" id="GO:0006313">
    <property type="term" value="P:DNA transposition"/>
    <property type="evidence" value="ECO:0007669"/>
    <property type="project" value="InterPro"/>
</dbReference>
<dbReference type="PANTHER" id="PTHR33055">
    <property type="entry name" value="TRANSPOSASE FOR INSERTION SEQUENCE ELEMENT IS1111A"/>
    <property type="match status" value="1"/>
</dbReference>
<name>A0A644YLZ2_9ZZZZ</name>
<dbReference type="AlphaFoldDB" id="A0A644YLZ2"/>
<protein>
    <submittedName>
        <fullName evidence="4">IS110 family transposase</fullName>
    </submittedName>
</protein>
<dbReference type="Pfam" id="PF02371">
    <property type="entry name" value="Transposase_20"/>
    <property type="match status" value="1"/>
</dbReference>
<dbReference type="PANTHER" id="PTHR33055:SF13">
    <property type="entry name" value="TRANSPOSASE"/>
    <property type="match status" value="1"/>
</dbReference>
<evidence type="ECO:0000256" key="1">
    <source>
        <dbReference type="SAM" id="MobiDB-lite"/>
    </source>
</evidence>
<accession>A0A644YLZ2</accession>
<evidence type="ECO:0000259" key="2">
    <source>
        <dbReference type="Pfam" id="PF01548"/>
    </source>
</evidence>
<feature type="domain" description="Transposase IS116/IS110/IS902 C-terminal" evidence="3">
    <location>
        <begin position="267"/>
        <end position="353"/>
    </location>
</feature>
<organism evidence="4">
    <name type="scientific">bioreactor metagenome</name>
    <dbReference type="NCBI Taxonomy" id="1076179"/>
    <lineage>
        <taxon>unclassified sequences</taxon>
        <taxon>metagenomes</taxon>
        <taxon>ecological metagenomes</taxon>
    </lineage>
</organism>
<dbReference type="NCBIfam" id="NF033542">
    <property type="entry name" value="transpos_IS110"/>
    <property type="match status" value="1"/>
</dbReference>
<dbReference type="InterPro" id="IPR047650">
    <property type="entry name" value="Transpos_IS110"/>
</dbReference>
<reference evidence="4" key="1">
    <citation type="submission" date="2019-08" db="EMBL/GenBank/DDBJ databases">
        <authorList>
            <person name="Kucharzyk K."/>
            <person name="Murdoch R.W."/>
            <person name="Higgins S."/>
            <person name="Loffler F."/>
        </authorList>
    </citation>
    <scope>NUCLEOTIDE SEQUENCE</scope>
</reference>
<gene>
    <name evidence="4" type="ORF">SDC9_75546</name>
</gene>
<dbReference type="EMBL" id="VSSQ01005403">
    <property type="protein sequence ID" value="MPM29008.1"/>
    <property type="molecule type" value="Genomic_DNA"/>
</dbReference>
<comment type="caution">
    <text evidence="4">The sequence shown here is derived from an EMBL/GenBank/DDBJ whole genome shotgun (WGS) entry which is preliminary data.</text>
</comment>